<dbReference type="EMBL" id="CAUWAG010000020">
    <property type="protein sequence ID" value="CAJ2514201.1"/>
    <property type="molecule type" value="Genomic_DNA"/>
</dbReference>
<reference evidence="1" key="1">
    <citation type="submission" date="2023-10" db="EMBL/GenBank/DDBJ databases">
        <authorList>
            <person name="Hackl T."/>
        </authorList>
    </citation>
    <scope>NUCLEOTIDE SEQUENCE</scope>
</reference>
<comment type="caution">
    <text evidence="1">The sequence shown here is derived from an EMBL/GenBank/DDBJ whole genome shotgun (WGS) entry which is preliminary data.</text>
</comment>
<evidence type="ECO:0000313" key="1">
    <source>
        <dbReference type="EMBL" id="CAJ2514201.1"/>
    </source>
</evidence>
<proteinExistence type="predicted"/>
<keyword evidence="2" id="KW-1185">Reference proteome</keyword>
<organism evidence="1 2">
    <name type="scientific">Anthostomella pinea</name>
    <dbReference type="NCBI Taxonomy" id="933095"/>
    <lineage>
        <taxon>Eukaryota</taxon>
        <taxon>Fungi</taxon>
        <taxon>Dikarya</taxon>
        <taxon>Ascomycota</taxon>
        <taxon>Pezizomycotina</taxon>
        <taxon>Sordariomycetes</taxon>
        <taxon>Xylariomycetidae</taxon>
        <taxon>Xylariales</taxon>
        <taxon>Xylariaceae</taxon>
        <taxon>Anthostomella</taxon>
    </lineage>
</organism>
<dbReference type="AlphaFoldDB" id="A0AAI8VU54"/>
<evidence type="ECO:0000313" key="2">
    <source>
        <dbReference type="Proteomes" id="UP001295740"/>
    </source>
</evidence>
<dbReference type="Proteomes" id="UP001295740">
    <property type="component" value="Unassembled WGS sequence"/>
</dbReference>
<accession>A0AAI8VU54</accession>
<protein>
    <submittedName>
        <fullName evidence="1">Uu.00g023200.m01.CDS01</fullName>
    </submittedName>
</protein>
<sequence length="97" mass="11467">MTQILARDPIAVSLWHFNVTIQYYSRAARIPRVTVRAQEQKAHEDVNHMELRLLQFALDSLNQDQIQMSFLLDTISRIRTQHRLLYSLLKDADPHRV</sequence>
<gene>
    <name evidence="1" type="ORF">KHLLAP_LOCUS14669</name>
</gene>
<name>A0AAI8VU54_9PEZI</name>